<dbReference type="PANTHER" id="PTHR46401:SF2">
    <property type="entry name" value="GLYCOSYLTRANSFERASE WBBK-RELATED"/>
    <property type="match status" value="1"/>
</dbReference>
<dbReference type="GO" id="GO:0009103">
    <property type="term" value="P:lipopolysaccharide biosynthetic process"/>
    <property type="evidence" value="ECO:0007669"/>
    <property type="project" value="TreeGrafter"/>
</dbReference>
<organism evidence="3 4">
    <name type="scientific">Frondihabitans australicus</name>
    <dbReference type="NCBI Taxonomy" id="386892"/>
    <lineage>
        <taxon>Bacteria</taxon>
        <taxon>Bacillati</taxon>
        <taxon>Actinomycetota</taxon>
        <taxon>Actinomycetes</taxon>
        <taxon>Micrococcales</taxon>
        <taxon>Microbacteriaceae</taxon>
        <taxon>Frondihabitans</taxon>
    </lineage>
</organism>
<dbReference type="InterPro" id="IPR001296">
    <property type="entry name" value="Glyco_trans_1"/>
</dbReference>
<evidence type="ECO:0000259" key="2">
    <source>
        <dbReference type="Pfam" id="PF00534"/>
    </source>
</evidence>
<gene>
    <name evidence="3" type="ORF">C8E83_0337</name>
</gene>
<sequence>MARTPLPAPKRPARPVVPLTTDALREAFRQRMLVVAGVLGVEVPSADPAAEVLDAVARHVRERDLVDELWLLHIGITGAFPRTDELEVLRRKLMLSSPATAMLAALEATIELQSRTHSGLRTIEIAEGEVLVDVDFCARYEHNTGIQRVVRKTVPQWQGDDDRAHRLVAWTQDSTGYRALSEVEEDRVLHWDDRRFEKSVDKPWSDAELELEHIVIPWRSTILIAEVPAYHLCNHLAAIAESSGNRMVLIGYDAIPLVSASTLPDLESERFAHYLTVIKHADLVAGISRSAADEFAGFVKTLPSQGLTGPDVIEVSLATEVSESAKAAIDAAADPTEKLVLCVGSHEPRKNQDAVLFAAERLFRQGHEFRMVFVGGGSRTATHRFDRRVAALKREGMNVDSYRGMSDHDLWSLFAQARFTVFVSLHEGFGLPVAESVALGTPVLTSDFGSLDEVAAAGGCLQVDPHDDEAILAGMSTLLLDDTVIERLQGEIAGITQKTWHDYADELWRVTVPSREAVR</sequence>
<evidence type="ECO:0000313" key="3">
    <source>
        <dbReference type="EMBL" id="RKR73247.1"/>
    </source>
</evidence>
<dbReference type="Pfam" id="PF00534">
    <property type="entry name" value="Glycos_transf_1"/>
    <property type="match status" value="1"/>
</dbReference>
<dbReference type="AlphaFoldDB" id="A0A495IB67"/>
<protein>
    <submittedName>
        <fullName evidence="3">Glycosyltransferase involved in cell wall biosynthesis</fullName>
    </submittedName>
</protein>
<dbReference type="Gene3D" id="3.40.50.2000">
    <property type="entry name" value="Glycogen Phosphorylase B"/>
    <property type="match status" value="1"/>
</dbReference>
<evidence type="ECO:0000313" key="4">
    <source>
        <dbReference type="Proteomes" id="UP000280008"/>
    </source>
</evidence>
<dbReference type="PANTHER" id="PTHR46401">
    <property type="entry name" value="GLYCOSYLTRANSFERASE WBBK-RELATED"/>
    <property type="match status" value="1"/>
</dbReference>
<evidence type="ECO:0000256" key="1">
    <source>
        <dbReference type="ARBA" id="ARBA00022679"/>
    </source>
</evidence>
<keyword evidence="4" id="KW-1185">Reference proteome</keyword>
<accession>A0A495IB67</accession>
<reference evidence="3 4" key="1">
    <citation type="submission" date="2018-10" db="EMBL/GenBank/DDBJ databases">
        <title>Sequencing the genomes of 1000 actinobacteria strains.</title>
        <authorList>
            <person name="Klenk H.-P."/>
        </authorList>
    </citation>
    <scope>NUCLEOTIDE SEQUENCE [LARGE SCALE GENOMIC DNA]</scope>
    <source>
        <strain evidence="3 4">DSM 17894</strain>
    </source>
</reference>
<keyword evidence="1 3" id="KW-0808">Transferase</keyword>
<comment type="caution">
    <text evidence="3">The sequence shown here is derived from an EMBL/GenBank/DDBJ whole genome shotgun (WGS) entry which is preliminary data.</text>
</comment>
<name>A0A495IB67_9MICO</name>
<dbReference type="EMBL" id="RBKS01000001">
    <property type="protein sequence ID" value="RKR73247.1"/>
    <property type="molecule type" value="Genomic_DNA"/>
</dbReference>
<dbReference type="SUPFAM" id="SSF53756">
    <property type="entry name" value="UDP-Glycosyltransferase/glycogen phosphorylase"/>
    <property type="match status" value="1"/>
</dbReference>
<dbReference type="GO" id="GO:0016757">
    <property type="term" value="F:glycosyltransferase activity"/>
    <property type="evidence" value="ECO:0007669"/>
    <property type="project" value="InterPro"/>
</dbReference>
<proteinExistence type="predicted"/>
<dbReference type="OrthoDB" id="9801609at2"/>
<dbReference type="RefSeq" id="WP_121368133.1">
    <property type="nucleotide sequence ID" value="NZ_RBKS01000001.1"/>
</dbReference>
<feature type="domain" description="Glycosyl transferase family 1" evidence="2">
    <location>
        <begin position="333"/>
        <end position="482"/>
    </location>
</feature>
<dbReference type="Proteomes" id="UP000280008">
    <property type="component" value="Unassembled WGS sequence"/>
</dbReference>